<dbReference type="CDD" id="cd00121">
    <property type="entry name" value="MATH"/>
    <property type="match status" value="1"/>
</dbReference>
<dbReference type="HOGENOM" id="CLU_004253_2_0_1"/>
<dbReference type="InterPro" id="IPR008974">
    <property type="entry name" value="TRAF-like"/>
</dbReference>
<dbReference type="SUPFAM" id="SSF54695">
    <property type="entry name" value="POZ domain"/>
    <property type="match status" value="1"/>
</dbReference>
<dbReference type="InterPro" id="IPR002083">
    <property type="entry name" value="MATH/TRAF_dom"/>
</dbReference>
<evidence type="ECO:0000313" key="6">
    <source>
        <dbReference type="Proteomes" id="UP000008022"/>
    </source>
</evidence>
<dbReference type="Pfam" id="PF00651">
    <property type="entry name" value="BTB"/>
    <property type="match status" value="1"/>
</dbReference>
<protein>
    <recommendedName>
        <fullName evidence="7">BTB domain-containing protein</fullName>
    </recommendedName>
</protein>
<dbReference type="PROSITE" id="PS50097">
    <property type="entry name" value="BTB"/>
    <property type="match status" value="1"/>
</dbReference>
<feature type="domain" description="BTB" evidence="3">
    <location>
        <begin position="187"/>
        <end position="256"/>
    </location>
</feature>
<name>A0A0E0QIT8_ORYRU</name>
<proteinExistence type="predicted"/>
<dbReference type="Gramene" id="ORUFI08G16050.1">
    <property type="protein sequence ID" value="ORUFI08G16050.1"/>
    <property type="gene ID" value="ORUFI08G16050"/>
</dbReference>
<organism evidence="5 6">
    <name type="scientific">Oryza rufipogon</name>
    <name type="common">Brownbeard rice</name>
    <name type="synonym">Asian wild rice</name>
    <dbReference type="NCBI Taxonomy" id="4529"/>
    <lineage>
        <taxon>Eukaryota</taxon>
        <taxon>Viridiplantae</taxon>
        <taxon>Streptophyta</taxon>
        <taxon>Embryophyta</taxon>
        <taxon>Tracheophyta</taxon>
        <taxon>Spermatophyta</taxon>
        <taxon>Magnoliopsida</taxon>
        <taxon>Liliopsida</taxon>
        <taxon>Poales</taxon>
        <taxon>Poaceae</taxon>
        <taxon>BOP clade</taxon>
        <taxon>Oryzoideae</taxon>
        <taxon>Oryzeae</taxon>
        <taxon>Oryzinae</taxon>
        <taxon>Oryza</taxon>
    </lineage>
</organism>
<dbReference type="GO" id="GO:0016567">
    <property type="term" value="P:protein ubiquitination"/>
    <property type="evidence" value="ECO:0007669"/>
    <property type="project" value="InterPro"/>
</dbReference>
<dbReference type="InterPro" id="IPR000210">
    <property type="entry name" value="BTB/POZ_dom"/>
</dbReference>
<evidence type="ECO:0008006" key="7">
    <source>
        <dbReference type="Google" id="ProtNLM"/>
    </source>
</evidence>
<dbReference type="InterPro" id="IPR011333">
    <property type="entry name" value="SKP1/BTB/POZ_sf"/>
</dbReference>
<dbReference type="Proteomes" id="UP000008022">
    <property type="component" value="Unassembled WGS sequence"/>
</dbReference>
<dbReference type="PANTHER" id="PTHR26379">
    <property type="entry name" value="BTB/POZ AND MATH DOMAIN-CONTAINING PROTEIN 1"/>
    <property type="match status" value="1"/>
</dbReference>
<reference evidence="6" key="1">
    <citation type="submission" date="2013-06" db="EMBL/GenBank/DDBJ databases">
        <authorList>
            <person name="Zhao Q."/>
        </authorList>
    </citation>
    <scope>NUCLEOTIDE SEQUENCE</scope>
    <source>
        <strain evidence="6">cv. W1943</strain>
    </source>
</reference>
<keyword evidence="6" id="KW-1185">Reference proteome</keyword>
<evidence type="ECO:0000256" key="1">
    <source>
        <dbReference type="ARBA" id="ARBA00004906"/>
    </source>
</evidence>
<dbReference type="AlphaFoldDB" id="A0A0E0QIT8"/>
<dbReference type="PANTHER" id="PTHR26379:SF268">
    <property type="entry name" value="OS08G0406500 PROTEIN"/>
    <property type="match status" value="1"/>
</dbReference>
<sequence>MATAASTASSTTSPPHTTTMSTHSTELVKGSHEFTVAGYSLQKRNGTGHFVRSGSFEVGGYSWAIRFYPAGSTKEEERHVSVFLELGSTVVEKVTARFRFRVNGATASSWGQFNDFTLSSKTWGYQKFMEIETVESEYLINDCLTMHCDVEVVKELKTGATMSRFITVPPPAICCHLEQLLESKEGCDVTFQVERSDYDAHRVVLSARSPVFRAQFFGPMADTGGGDRYVRILDMKPTVFEAVLRFIYTDRLPPVEDGEAAASSCWREDVREMARS</sequence>
<accession>A0A0E0QIT8</accession>
<reference evidence="5" key="2">
    <citation type="submission" date="2015-06" db="UniProtKB">
        <authorList>
            <consortium name="EnsemblPlants"/>
        </authorList>
    </citation>
    <scope>IDENTIFICATION</scope>
</reference>
<dbReference type="InterPro" id="IPR045005">
    <property type="entry name" value="BPM1-6"/>
</dbReference>
<dbReference type="Gene3D" id="2.60.210.10">
    <property type="entry name" value="Apoptosis, Tumor Necrosis Factor Receptor Associated Protein 2, Chain A"/>
    <property type="match status" value="1"/>
</dbReference>
<dbReference type="OMA" id="QVERSDY"/>
<dbReference type="STRING" id="4529.A0A0E0QIT8"/>
<evidence type="ECO:0000259" key="3">
    <source>
        <dbReference type="PROSITE" id="PS50097"/>
    </source>
</evidence>
<evidence type="ECO:0000313" key="5">
    <source>
        <dbReference type="EnsemblPlants" id="ORUFI08G16050.1"/>
    </source>
</evidence>
<evidence type="ECO:0000259" key="4">
    <source>
        <dbReference type="PROSITE" id="PS50144"/>
    </source>
</evidence>
<dbReference type="SMART" id="SM00225">
    <property type="entry name" value="BTB"/>
    <property type="match status" value="1"/>
</dbReference>
<dbReference type="Gene3D" id="3.30.710.10">
    <property type="entry name" value="Potassium Channel Kv1.1, Chain A"/>
    <property type="match status" value="1"/>
</dbReference>
<dbReference type="PROSITE" id="PS50144">
    <property type="entry name" value="MATH"/>
    <property type="match status" value="1"/>
</dbReference>
<comment type="pathway">
    <text evidence="1">Protein modification; protein ubiquitination.</text>
</comment>
<dbReference type="Pfam" id="PF22486">
    <property type="entry name" value="MATH_2"/>
    <property type="match status" value="1"/>
</dbReference>
<evidence type="ECO:0000256" key="2">
    <source>
        <dbReference type="SAM" id="MobiDB-lite"/>
    </source>
</evidence>
<dbReference type="eggNOG" id="KOG1987">
    <property type="taxonomic scope" value="Eukaryota"/>
</dbReference>
<feature type="region of interest" description="Disordered" evidence="2">
    <location>
        <begin position="1"/>
        <end position="25"/>
    </location>
</feature>
<dbReference type="EnsemblPlants" id="ORUFI08G16050.1">
    <property type="protein sequence ID" value="ORUFI08G16050.1"/>
    <property type="gene ID" value="ORUFI08G16050"/>
</dbReference>
<feature type="domain" description="MATH" evidence="4">
    <location>
        <begin position="29"/>
        <end position="150"/>
    </location>
</feature>
<dbReference type="SUPFAM" id="SSF49599">
    <property type="entry name" value="TRAF domain-like"/>
    <property type="match status" value="1"/>
</dbReference>